<reference evidence="2 3" key="1">
    <citation type="submission" date="2014-01" db="EMBL/GenBank/DDBJ databases">
        <authorList>
            <person name="Dobos K."/>
            <person name="Lenaerts A."/>
            <person name="Ordway D."/>
            <person name="DeGroote M.A."/>
            <person name="Parker T."/>
            <person name="Sizemore C."/>
            <person name="Tallon L.J."/>
            <person name="Sadzewicz L.K."/>
            <person name="Sengamalay N."/>
            <person name="Fraser C.M."/>
            <person name="Hine E."/>
            <person name="Shefchek K.A."/>
            <person name="Das S.P."/>
            <person name="Tettelin H."/>
        </authorList>
    </citation>
    <scope>NUCLEOTIDE SEQUENCE [LARGE SCALE GENOMIC DNA]</scope>
    <source>
        <strain evidence="2 3">Harvey</strain>
    </source>
</reference>
<protein>
    <submittedName>
        <fullName evidence="2">Type I restriction enzyme R family protein</fullName>
    </submittedName>
</protein>
<sequence length="122" mass="13570">MSDVGQPERATQNRVVKLFSECLGYEYLGNWAHRKGNSNIDVALLVQNLKARGYDDNLVNKAIGQLQKAAWVGPGHDLYEANREVYGLLRYGVKVKPGAGEHLETIKLIDWDNSDANQGLSD</sequence>
<name>A0ABN0QUC9_MYCUL</name>
<evidence type="ECO:0000313" key="3">
    <source>
        <dbReference type="Proteomes" id="UP000020681"/>
    </source>
</evidence>
<gene>
    <name evidence="2" type="ORF">I551_5125</name>
</gene>
<feature type="domain" description="Restriction endonuclease type I HsdR N-terminal" evidence="1">
    <location>
        <begin position="8"/>
        <end position="118"/>
    </location>
</feature>
<accession>A0ABN0QUC9</accession>
<organism evidence="2 3">
    <name type="scientific">Mycobacterium ulcerans str. Harvey</name>
    <dbReference type="NCBI Taxonomy" id="1299332"/>
    <lineage>
        <taxon>Bacteria</taxon>
        <taxon>Bacillati</taxon>
        <taxon>Actinomycetota</taxon>
        <taxon>Actinomycetes</taxon>
        <taxon>Mycobacteriales</taxon>
        <taxon>Mycobacteriaceae</taxon>
        <taxon>Mycobacterium</taxon>
        <taxon>Mycobacterium ulcerans group</taxon>
    </lineage>
</organism>
<comment type="caution">
    <text evidence="2">The sequence shown here is derived from an EMBL/GenBank/DDBJ whole genome shotgun (WGS) entry which is preliminary data.</text>
</comment>
<evidence type="ECO:0000313" key="2">
    <source>
        <dbReference type="EMBL" id="EUA88406.1"/>
    </source>
</evidence>
<dbReference type="Proteomes" id="UP000020681">
    <property type="component" value="Unassembled WGS sequence"/>
</dbReference>
<dbReference type="Pfam" id="PF04313">
    <property type="entry name" value="HSDR_N"/>
    <property type="match status" value="1"/>
</dbReference>
<proteinExistence type="predicted"/>
<dbReference type="EMBL" id="JAOL01000141">
    <property type="protein sequence ID" value="EUA88406.1"/>
    <property type="molecule type" value="Genomic_DNA"/>
</dbReference>
<dbReference type="InterPro" id="IPR007409">
    <property type="entry name" value="Restrct_endonuc_type1_HsdR_N"/>
</dbReference>
<keyword evidence="3" id="KW-1185">Reference proteome</keyword>
<evidence type="ECO:0000259" key="1">
    <source>
        <dbReference type="Pfam" id="PF04313"/>
    </source>
</evidence>